<dbReference type="CDD" id="cd07480">
    <property type="entry name" value="Peptidases_S8_12"/>
    <property type="match status" value="1"/>
</dbReference>
<feature type="active site" description="Charge relay system" evidence="5">
    <location>
        <position position="82"/>
    </location>
</feature>
<keyword evidence="3 5" id="KW-0378">Hydrolase</keyword>
<keyword evidence="2 5" id="KW-0645">Protease</keyword>
<dbReference type="PROSITE" id="PS00137">
    <property type="entry name" value="SUBTILASE_HIS"/>
    <property type="match status" value="1"/>
</dbReference>
<dbReference type="PRINTS" id="PR00723">
    <property type="entry name" value="SUBTILISIN"/>
</dbReference>
<feature type="active site" description="Charge relay system" evidence="5">
    <location>
        <position position="286"/>
    </location>
</feature>
<sequence length="344" mass="35967">MGALILEHVNIGFLSENLGLSENSNIRSKLKDDERVRSVRPEFYYFAFETFEDDDEKTWGVDAVGAWTSALTGAGVKLAVLDTGFDLQHPDFTGRNIVSESFVRGETVQDGQGHGTHCAGTAAGGLTSDGSFRYGVAPEADLYIGKVLGNNGTGRERDILTGMAWAIEQNCDIISMSLGAPVREGETFIPEYEDLAQIALQNGCLIIAAAGNDSARSYGYIAPVGSPANAPSIMAVAALDPTLAVADFSSGGINSNGGEINIAGPGVGVFSASPAPQLYRTLSGTSMACPHVAGIAALWAETDPNLRGQALWDALVQNTRPLQDAERDIGAGLVFVPGVADAIA</sequence>
<accession>A0ABX2IYG4</accession>
<reference evidence="7 8" key="1">
    <citation type="submission" date="2020-06" db="EMBL/GenBank/DDBJ databases">
        <title>Sulfitobacter algicola sp. nov., isolated from green algae.</title>
        <authorList>
            <person name="Wang C."/>
        </authorList>
    </citation>
    <scope>NUCLEOTIDE SEQUENCE [LARGE SCALE GENOMIC DNA]</scope>
    <source>
        <strain evidence="7 8">1151</strain>
    </source>
</reference>
<evidence type="ECO:0000256" key="1">
    <source>
        <dbReference type="ARBA" id="ARBA00011073"/>
    </source>
</evidence>
<evidence type="ECO:0000256" key="3">
    <source>
        <dbReference type="ARBA" id="ARBA00022801"/>
    </source>
</evidence>
<comment type="similarity">
    <text evidence="1 5">Belongs to the peptidase S8 family.</text>
</comment>
<gene>
    <name evidence="7" type="ORF">HRQ87_10770</name>
</gene>
<dbReference type="InterPro" id="IPR036852">
    <property type="entry name" value="Peptidase_S8/S53_dom_sf"/>
</dbReference>
<evidence type="ECO:0000256" key="5">
    <source>
        <dbReference type="PROSITE-ProRule" id="PRU01240"/>
    </source>
</evidence>
<dbReference type="Pfam" id="PF00082">
    <property type="entry name" value="Peptidase_S8"/>
    <property type="match status" value="1"/>
</dbReference>
<dbReference type="InterPro" id="IPR000209">
    <property type="entry name" value="Peptidase_S8/S53_dom"/>
</dbReference>
<dbReference type="InterPro" id="IPR023828">
    <property type="entry name" value="Peptidase_S8_Ser-AS"/>
</dbReference>
<dbReference type="EMBL" id="JABUFE010000005">
    <property type="protein sequence ID" value="NSX55283.1"/>
    <property type="molecule type" value="Genomic_DNA"/>
</dbReference>
<dbReference type="PANTHER" id="PTHR43806:SF11">
    <property type="entry name" value="CEREVISIN-RELATED"/>
    <property type="match status" value="1"/>
</dbReference>
<evidence type="ECO:0000313" key="8">
    <source>
        <dbReference type="Proteomes" id="UP000777935"/>
    </source>
</evidence>
<dbReference type="PANTHER" id="PTHR43806">
    <property type="entry name" value="PEPTIDASE S8"/>
    <property type="match status" value="1"/>
</dbReference>
<dbReference type="SUPFAM" id="SSF52743">
    <property type="entry name" value="Subtilisin-like"/>
    <property type="match status" value="1"/>
</dbReference>
<evidence type="ECO:0000259" key="6">
    <source>
        <dbReference type="Pfam" id="PF00082"/>
    </source>
</evidence>
<proteinExistence type="inferred from homology"/>
<keyword evidence="4 5" id="KW-0720">Serine protease</keyword>
<dbReference type="InterPro" id="IPR022398">
    <property type="entry name" value="Peptidase_S8_His-AS"/>
</dbReference>
<dbReference type="Proteomes" id="UP000777935">
    <property type="component" value="Unassembled WGS sequence"/>
</dbReference>
<dbReference type="InterPro" id="IPR050131">
    <property type="entry name" value="Peptidase_S8_subtilisin-like"/>
</dbReference>
<keyword evidence="8" id="KW-1185">Reference proteome</keyword>
<dbReference type="PROSITE" id="PS00138">
    <property type="entry name" value="SUBTILASE_SER"/>
    <property type="match status" value="1"/>
</dbReference>
<protein>
    <submittedName>
        <fullName evidence="7">S8 family serine peptidase</fullName>
    </submittedName>
</protein>
<comment type="caution">
    <text evidence="7">The sequence shown here is derived from an EMBL/GenBank/DDBJ whole genome shotgun (WGS) entry which is preliminary data.</text>
</comment>
<evidence type="ECO:0000256" key="4">
    <source>
        <dbReference type="ARBA" id="ARBA00022825"/>
    </source>
</evidence>
<evidence type="ECO:0000313" key="7">
    <source>
        <dbReference type="EMBL" id="NSX55283.1"/>
    </source>
</evidence>
<dbReference type="InterPro" id="IPR015500">
    <property type="entry name" value="Peptidase_S8_subtilisin-rel"/>
</dbReference>
<feature type="domain" description="Peptidase S8/S53" evidence="6">
    <location>
        <begin position="73"/>
        <end position="326"/>
    </location>
</feature>
<dbReference type="PROSITE" id="PS51892">
    <property type="entry name" value="SUBTILASE"/>
    <property type="match status" value="1"/>
</dbReference>
<name>A0ABX2IYG4_9RHOB</name>
<organism evidence="7 8">
    <name type="scientific">Parasulfitobacter algicola</name>
    <dbReference type="NCBI Taxonomy" id="2614809"/>
    <lineage>
        <taxon>Bacteria</taxon>
        <taxon>Pseudomonadati</taxon>
        <taxon>Pseudomonadota</taxon>
        <taxon>Alphaproteobacteria</taxon>
        <taxon>Rhodobacterales</taxon>
        <taxon>Roseobacteraceae</taxon>
        <taxon>Parasulfitobacter</taxon>
    </lineage>
</organism>
<dbReference type="Gene3D" id="3.40.50.200">
    <property type="entry name" value="Peptidase S8/S53 domain"/>
    <property type="match status" value="1"/>
</dbReference>
<feature type="active site" description="Charge relay system" evidence="5">
    <location>
        <position position="114"/>
    </location>
</feature>
<evidence type="ECO:0000256" key="2">
    <source>
        <dbReference type="ARBA" id="ARBA00022670"/>
    </source>
</evidence>